<dbReference type="KEGG" id="peo:AS203_10845"/>
<evidence type="ECO:0000313" key="7">
    <source>
        <dbReference type="EMBL" id="ALO49516.1"/>
    </source>
</evidence>
<evidence type="ECO:0000256" key="4">
    <source>
        <dbReference type="ARBA" id="ARBA00022989"/>
    </source>
</evidence>
<feature type="transmembrane region" description="Helical" evidence="6">
    <location>
        <begin position="210"/>
        <end position="230"/>
    </location>
</feature>
<feature type="transmembrane region" description="Helical" evidence="6">
    <location>
        <begin position="28"/>
        <end position="47"/>
    </location>
</feature>
<dbReference type="RefSeq" id="WP_025065615.1">
    <property type="nucleotide sequence ID" value="NZ_CP013195.1"/>
</dbReference>
<dbReference type="AlphaFoldDB" id="A0A0S2KMJ4"/>
<feature type="transmembrane region" description="Helical" evidence="6">
    <location>
        <begin position="89"/>
        <end position="109"/>
    </location>
</feature>
<dbReference type="InterPro" id="IPR006214">
    <property type="entry name" value="Bax_inhibitor_1-related"/>
</dbReference>
<feature type="transmembrane region" description="Helical" evidence="6">
    <location>
        <begin position="147"/>
        <end position="166"/>
    </location>
</feature>
<evidence type="ECO:0000256" key="2">
    <source>
        <dbReference type="ARBA" id="ARBA00010350"/>
    </source>
</evidence>
<dbReference type="PANTHER" id="PTHR23291:SF50">
    <property type="entry name" value="PROTEIN LIFEGUARD 4"/>
    <property type="match status" value="1"/>
</dbReference>
<feature type="transmembrane region" description="Helical" evidence="6">
    <location>
        <begin position="53"/>
        <end position="77"/>
    </location>
</feature>
<dbReference type="EMBL" id="CP013195">
    <property type="protein sequence ID" value="ALO49516.1"/>
    <property type="molecule type" value="Genomic_DNA"/>
</dbReference>
<comment type="similarity">
    <text evidence="2 6">Belongs to the BI1 family.</text>
</comment>
<proteinExistence type="inferred from homology"/>
<name>A0A0S2KMJ4_9BACT</name>
<evidence type="ECO:0008006" key="9">
    <source>
        <dbReference type="Google" id="ProtNLM"/>
    </source>
</evidence>
<dbReference type="eggNOG" id="COG0670">
    <property type="taxonomic scope" value="Bacteria"/>
</dbReference>
<evidence type="ECO:0000256" key="6">
    <source>
        <dbReference type="RuleBase" id="RU004379"/>
    </source>
</evidence>
<feature type="transmembrane region" description="Helical" evidence="6">
    <location>
        <begin position="115"/>
        <end position="135"/>
    </location>
</feature>
<evidence type="ECO:0000256" key="1">
    <source>
        <dbReference type="ARBA" id="ARBA00004141"/>
    </source>
</evidence>
<reference evidence="8" key="1">
    <citation type="submission" date="2015-11" db="EMBL/GenBank/DDBJ databases">
        <authorList>
            <person name="Holder M.E."/>
            <person name="Ajami N.J."/>
            <person name="Petrosino J.F."/>
        </authorList>
    </citation>
    <scope>NUCLEOTIDE SEQUENCE [LARGE SCALE GENOMIC DNA]</scope>
    <source>
        <strain evidence="8">F0113</strain>
    </source>
</reference>
<comment type="subcellular location">
    <subcellularLocation>
        <location evidence="1">Membrane</location>
        <topology evidence="1">Multi-pass membrane protein</topology>
    </subcellularLocation>
</comment>
<accession>A0A0S2KMJ4</accession>
<dbReference type="Proteomes" id="UP000056252">
    <property type="component" value="Chromosome"/>
</dbReference>
<gene>
    <name evidence="7" type="ORF">AS203_10845</name>
</gene>
<keyword evidence="4 6" id="KW-1133">Transmembrane helix</keyword>
<dbReference type="GO" id="GO:0005886">
    <property type="term" value="C:plasma membrane"/>
    <property type="evidence" value="ECO:0007669"/>
    <property type="project" value="TreeGrafter"/>
</dbReference>
<organism evidence="7 8">
    <name type="scientific">Hoylesella enoeca</name>
    <dbReference type="NCBI Taxonomy" id="76123"/>
    <lineage>
        <taxon>Bacteria</taxon>
        <taxon>Pseudomonadati</taxon>
        <taxon>Bacteroidota</taxon>
        <taxon>Bacteroidia</taxon>
        <taxon>Bacteroidales</taxon>
        <taxon>Prevotellaceae</taxon>
        <taxon>Hoylesella</taxon>
    </lineage>
</organism>
<protein>
    <recommendedName>
        <fullName evidence="9">BAX inhibitor (BI)-1/YccA family protein</fullName>
    </recommendedName>
</protein>
<dbReference type="PANTHER" id="PTHR23291">
    <property type="entry name" value="BAX INHIBITOR-RELATED"/>
    <property type="match status" value="1"/>
</dbReference>
<dbReference type="Pfam" id="PF01027">
    <property type="entry name" value="Bax1-I"/>
    <property type="match status" value="1"/>
</dbReference>
<dbReference type="STRING" id="76123.AS203_10845"/>
<evidence type="ECO:0000313" key="8">
    <source>
        <dbReference type="Proteomes" id="UP000056252"/>
    </source>
</evidence>
<evidence type="ECO:0000256" key="5">
    <source>
        <dbReference type="ARBA" id="ARBA00023136"/>
    </source>
</evidence>
<dbReference type="OrthoDB" id="9793828at2"/>
<sequence length="237" mass="26127">MEVQELERMIREKESVVSLAFPSLMRKVYVWMSLALVITGVTAYGVAHSPSLMMAIYSSKAIVWGLIIAQLALVFGVTRAIDRLSLTSATLLFTLYSVLNGAMLSAIFAVYSTTIITQVFLITAGTFAAMAAVGYFTKRDLSSMGRILFMALIGLIIATLVNLFLHSSGFDMILSYAGVAIFIGLTAWDSQKIKLMLAQCDNIDEQAQKIALMGALSLYLDFINLFLYLLRIFGRDR</sequence>
<evidence type="ECO:0000256" key="3">
    <source>
        <dbReference type="ARBA" id="ARBA00022692"/>
    </source>
</evidence>
<feature type="transmembrane region" description="Helical" evidence="6">
    <location>
        <begin position="172"/>
        <end position="189"/>
    </location>
</feature>
<keyword evidence="3 6" id="KW-0812">Transmembrane</keyword>
<keyword evidence="8" id="KW-1185">Reference proteome</keyword>
<dbReference type="CDD" id="cd10432">
    <property type="entry name" value="BI-1-like_bacterial"/>
    <property type="match status" value="1"/>
</dbReference>
<keyword evidence="5 6" id="KW-0472">Membrane</keyword>